<dbReference type="AlphaFoldDB" id="A0A9N9DAP3"/>
<keyword evidence="2" id="KW-1185">Reference proteome</keyword>
<dbReference type="EMBL" id="CAJVPP010003418">
    <property type="protein sequence ID" value="CAG8628748.1"/>
    <property type="molecule type" value="Genomic_DNA"/>
</dbReference>
<proteinExistence type="predicted"/>
<gene>
    <name evidence="1" type="ORF">FMOSSE_LOCUS10371</name>
</gene>
<name>A0A9N9DAP3_FUNMO</name>
<comment type="caution">
    <text evidence="1">The sequence shown here is derived from an EMBL/GenBank/DDBJ whole genome shotgun (WGS) entry which is preliminary data.</text>
</comment>
<accession>A0A9N9DAP3</accession>
<evidence type="ECO:0000313" key="1">
    <source>
        <dbReference type="EMBL" id="CAG8628748.1"/>
    </source>
</evidence>
<organism evidence="1 2">
    <name type="scientific">Funneliformis mosseae</name>
    <name type="common">Endomycorrhizal fungus</name>
    <name type="synonym">Glomus mosseae</name>
    <dbReference type="NCBI Taxonomy" id="27381"/>
    <lineage>
        <taxon>Eukaryota</taxon>
        <taxon>Fungi</taxon>
        <taxon>Fungi incertae sedis</taxon>
        <taxon>Mucoromycota</taxon>
        <taxon>Glomeromycotina</taxon>
        <taxon>Glomeromycetes</taxon>
        <taxon>Glomerales</taxon>
        <taxon>Glomeraceae</taxon>
        <taxon>Funneliformis</taxon>
    </lineage>
</organism>
<reference evidence="1" key="1">
    <citation type="submission" date="2021-06" db="EMBL/GenBank/DDBJ databases">
        <authorList>
            <person name="Kallberg Y."/>
            <person name="Tangrot J."/>
            <person name="Rosling A."/>
        </authorList>
    </citation>
    <scope>NUCLEOTIDE SEQUENCE</scope>
    <source>
        <strain evidence="1">87-6 pot B 2015</strain>
    </source>
</reference>
<evidence type="ECO:0000313" key="2">
    <source>
        <dbReference type="Proteomes" id="UP000789375"/>
    </source>
</evidence>
<sequence>MSINSKFSEDENSPSKDWGQLVISPNMECIVTLNEDNSLTVWNVYIEDGIFEVSKQDNNDNRNISLRGLSNDKLLIFKEYICNAYATYRIRNMETLEDIRIINDRGYTTLHHLPDGEFLSLQSRYLHIYSRESLKKSKKSPCSYKSKFYLWGIDFVDFVDIKKLKIGIVD</sequence>
<protein>
    <submittedName>
        <fullName evidence="1">1291_t:CDS:1</fullName>
    </submittedName>
</protein>
<dbReference type="Proteomes" id="UP000789375">
    <property type="component" value="Unassembled WGS sequence"/>
</dbReference>